<protein>
    <submittedName>
        <fullName evidence="1">Uncharacterized protein</fullName>
    </submittedName>
</protein>
<evidence type="ECO:0000313" key="2">
    <source>
        <dbReference type="Proteomes" id="UP001054945"/>
    </source>
</evidence>
<organism evidence="1 2">
    <name type="scientific">Caerostris extrusa</name>
    <name type="common">Bark spider</name>
    <name type="synonym">Caerostris bankana</name>
    <dbReference type="NCBI Taxonomy" id="172846"/>
    <lineage>
        <taxon>Eukaryota</taxon>
        <taxon>Metazoa</taxon>
        <taxon>Ecdysozoa</taxon>
        <taxon>Arthropoda</taxon>
        <taxon>Chelicerata</taxon>
        <taxon>Arachnida</taxon>
        <taxon>Araneae</taxon>
        <taxon>Araneomorphae</taxon>
        <taxon>Entelegynae</taxon>
        <taxon>Araneoidea</taxon>
        <taxon>Araneidae</taxon>
        <taxon>Caerostris</taxon>
    </lineage>
</organism>
<reference evidence="1 2" key="1">
    <citation type="submission" date="2021-06" db="EMBL/GenBank/DDBJ databases">
        <title>Caerostris extrusa draft genome.</title>
        <authorList>
            <person name="Kono N."/>
            <person name="Arakawa K."/>
        </authorList>
    </citation>
    <scope>NUCLEOTIDE SEQUENCE [LARGE SCALE GENOMIC DNA]</scope>
</reference>
<comment type="caution">
    <text evidence="1">The sequence shown here is derived from an EMBL/GenBank/DDBJ whole genome shotgun (WGS) entry which is preliminary data.</text>
</comment>
<evidence type="ECO:0000313" key="1">
    <source>
        <dbReference type="EMBL" id="GIY98611.1"/>
    </source>
</evidence>
<dbReference type="Proteomes" id="UP001054945">
    <property type="component" value="Unassembled WGS sequence"/>
</dbReference>
<accession>A0AAV4XXG1</accession>
<dbReference type="EMBL" id="BPLR01000941">
    <property type="protein sequence ID" value="GIY98611.1"/>
    <property type="molecule type" value="Genomic_DNA"/>
</dbReference>
<gene>
    <name evidence="1" type="ORF">CEXT_465951</name>
</gene>
<keyword evidence="2" id="KW-1185">Reference proteome</keyword>
<name>A0AAV4XXG1_CAEEX</name>
<dbReference type="AlphaFoldDB" id="A0AAV4XXG1"/>
<sequence>MEGKNLLCSARERENWRNKEQTISGIVREEQVVWISPNEKIPLYFPSHSRFRKCIQHKFLELPFGKVSITRPLHECQPRFMAGISNPLFPRAVMAAFRVRHEFLTGDTIMRCLTPGNRLGEGDLSCVVKEGLVLRAGQQCCERGPT</sequence>
<proteinExistence type="predicted"/>